<accession>A0AAW6CMW8</accession>
<feature type="non-terminal residue" evidence="1">
    <location>
        <position position="1"/>
    </location>
</feature>
<protein>
    <submittedName>
        <fullName evidence="1">Uncharacterized protein</fullName>
    </submittedName>
</protein>
<dbReference type="InterPro" id="IPR036388">
    <property type="entry name" value="WH-like_DNA-bd_sf"/>
</dbReference>
<dbReference type="RefSeq" id="WP_243283589.1">
    <property type="nucleotide sequence ID" value="NZ_JADPDL010000116.1"/>
</dbReference>
<reference evidence="1" key="1">
    <citation type="submission" date="2023-01" db="EMBL/GenBank/DDBJ databases">
        <title>Human gut microbiome strain richness.</title>
        <authorList>
            <person name="Chen-Liaw A."/>
        </authorList>
    </citation>
    <scope>NUCLEOTIDE SEQUENCE</scope>
    <source>
        <strain evidence="1">1001287st1_F4_1001285I_161205</strain>
    </source>
</reference>
<proteinExistence type="predicted"/>
<gene>
    <name evidence="1" type="ORF">PNE06_25235</name>
</gene>
<organism evidence="1 2">
    <name type="scientific">Flavonifractor plautii</name>
    <name type="common">Fusobacterium plautii</name>
    <dbReference type="NCBI Taxonomy" id="292800"/>
    <lineage>
        <taxon>Bacteria</taxon>
        <taxon>Bacillati</taxon>
        <taxon>Bacillota</taxon>
        <taxon>Clostridia</taxon>
        <taxon>Eubacteriales</taxon>
        <taxon>Oscillospiraceae</taxon>
        <taxon>Flavonifractor</taxon>
    </lineage>
</organism>
<comment type="caution">
    <text evidence="1">The sequence shown here is derived from an EMBL/GenBank/DDBJ whole genome shotgun (WGS) entry which is preliminary data.</text>
</comment>
<evidence type="ECO:0000313" key="2">
    <source>
        <dbReference type="Proteomes" id="UP001211173"/>
    </source>
</evidence>
<sequence length="116" mass="13215">EDGPEKEDVMKAKEKQLLEYLKKHCPGRENAISGKQMKKRFRIHEAELRKLVHNLRVDGAPICSDRTGYFYPANAWEVIATIGHLRRMRDGVEKAIRSLERATGAFRLPGGGEADR</sequence>
<dbReference type="EMBL" id="JAQLWV010000113">
    <property type="protein sequence ID" value="MDB7936382.1"/>
    <property type="molecule type" value="Genomic_DNA"/>
</dbReference>
<dbReference type="AlphaFoldDB" id="A0AAW6CMW8"/>
<dbReference type="Gene3D" id="1.10.10.10">
    <property type="entry name" value="Winged helix-like DNA-binding domain superfamily/Winged helix DNA-binding domain"/>
    <property type="match status" value="1"/>
</dbReference>
<name>A0AAW6CMW8_FLAPL</name>
<dbReference type="Proteomes" id="UP001211173">
    <property type="component" value="Unassembled WGS sequence"/>
</dbReference>
<evidence type="ECO:0000313" key="1">
    <source>
        <dbReference type="EMBL" id="MDB7936382.1"/>
    </source>
</evidence>